<dbReference type="AlphaFoldDB" id="A0A4V1XZ36"/>
<name>A0A4V1XZ36_9ACTN</name>
<organism evidence="1 2">
    <name type="scientific">Nocardioides guangzhouensis</name>
    <dbReference type="NCBI Taxonomy" id="2497878"/>
    <lineage>
        <taxon>Bacteria</taxon>
        <taxon>Bacillati</taxon>
        <taxon>Actinomycetota</taxon>
        <taxon>Actinomycetes</taxon>
        <taxon>Propionibacteriales</taxon>
        <taxon>Nocardioidaceae</taxon>
        <taxon>Nocardioides</taxon>
    </lineage>
</organism>
<evidence type="ECO:0008006" key="3">
    <source>
        <dbReference type="Google" id="ProtNLM"/>
    </source>
</evidence>
<dbReference type="Proteomes" id="UP000295198">
    <property type="component" value="Unassembled WGS sequence"/>
</dbReference>
<keyword evidence="2" id="KW-1185">Reference proteome</keyword>
<gene>
    <name evidence="1" type="ORF">EKO23_12945</name>
</gene>
<dbReference type="RefSeq" id="WP_134717908.1">
    <property type="nucleotide sequence ID" value="NZ_SDKM01000017.1"/>
</dbReference>
<sequence length="206" mass="21254">MAADGARVGRTGRDRARGRPWPVLGVVAVLAGLAAGCTGDDPEAPDQGTQQPVALEVRIASCAGPADADARASLESGIGDTLSSYVVAGFLGDYPREDFVRSFDVFTSGAAEKAAGDIDVLTAADYQDAEGVDATRLRARISCLAQGGKVIGATAHVELDFAAEQGGPAPTPFTLSGRFLLVPGPRGWSVFGYDVSRDDLDRAARS</sequence>
<proteinExistence type="predicted"/>
<dbReference type="EMBL" id="SDKM01000017">
    <property type="protein sequence ID" value="RYP85379.1"/>
    <property type="molecule type" value="Genomic_DNA"/>
</dbReference>
<comment type="caution">
    <text evidence="1">The sequence shown here is derived from an EMBL/GenBank/DDBJ whole genome shotgun (WGS) entry which is preliminary data.</text>
</comment>
<evidence type="ECO:0000313" key="1">
    <source>
        <dbReference type="EMBL" id="RYP85379.1"/>
    </source>
</evidence>
<accession>A0A4V1XZ36</accession>
<dbReference type="OrthoDB" id="3785557at2"/>
<reference evidence="1 2" key="1">
    <citation type="submission" date="2019-01" db="EMBL/GenBank/DDBJ databases">
        <title>Nocardioides guangzhouensis sp. nov., an actinobacterium isolated from soil.</title>
        <authorList>
            <person name="Fu Y."/>
            <person name="Cai Y."/>
            <person name="Lin Z."/>
            <person name="Chen P."/>
        </authorList>
    </citation>
    <scope>NUCLEOTIDE SEQUENCE [LARGE SCALE GENOMIC DNA]</scope>
    <source>
        <strain evidence="1 2">130</strain>
    </source>
</reference>
<protein>
    <recommendedName>
        <fullName evidence="3">Nuclear transport factor 2 family protein</fullName>
    </recommendedName>
</protein>
<evidence type="ECO:0000313" key="2">
    <source>
        <dbReference type="Proteomes" id="UP000295198"/>
    </source>
</evidence>